<dbReference type="InterPro" id="IPR027417">
    <property type="entry name" value="P-loop_NTPase"/>
</dbReference>
<dbReference type="AlphaFoldDB" id="A0A6G1IIF1"/>
<dbReference type="InterPro" id="IPR029058">
    <property type="entry name" value="AB_hydrolase_fold"/>
</dbReference>
<dbReference type="InterPro" id="IPR019734">
    <property type="entry name" value="TPR_rpt"/>
</dbReference>
<dbReference type="Gene3D" id="3.40.50.300">
    <property type="entry name" value="P-loop containing nucleotide triphosphate hydrolases"/>
    <property type="match status" value="1"/>
</dbReference>
<keyword evidence="3" id="KW-1185">Reference proteome</keyword>
<name>A0A6G1IIF1_9PLEO</name>
<dbReference type="SUPFAM" id="SSF53474">
    <property type="entry name" value="alpha/beta-Hydrolases"/>
    <property type="match status" value="1"/>
</dbReference>
<sequence length="853" mass="96642">MGDTDITFDQHFFGFTQLYTPKPGTLVTADIIAITGLDGHAYGSWRGKGNLGRMWLRDFLCKDLPCCRTMIYGYNSMLSTHEVDTIMDYSRGLIEELKKVRNTEELRQRPPFFVAHSFGGIILAHCLVKAVLTTEDDHPTIAALHRATYSMLLFGIPHRGLVVDDIQRMLIGHDSHPRNALLAQIRKKSNLLASQLDDFRNLVRDRKVVSFYETRQTKQLQFLGATDTSRRQATSSQQWTPTQHFSSSLTRWKTKIPLDADHSMMVKFDIRNARGYSSARDKLRQFQQNALNVVAARFWSLLVQTQNRPRPSTMVPFQRGRAFVGRRNILARIEEKNKQAGALNHSRIALVGLGGVGKSQIAIEYAYRVRESASPMWVFWVHASNAARFEQAYRNIAAKVELPSRDDPEANILRLVHNWLCDERNGRWLMVVDNADDHQVFHSPYVELGGVAQGAEPIREAAPLVSFLPQTAHGWILVTSRDLVTAMNLVGTRRNVIQVEPMGEQDALALLKTKVQVDESSEGDVRALIKALEGIPLAVTHMAAYLAVREPRVTCSTYLELFRASEENQTYLLNSQEARDIRRDAIVSDAVITTWQISFEQIRKTRPEAADVISLMSMFDRQGAPEQVLYKGRTRLQFEEAVAPLTSFSLIRTQTGKQPGQPSGQQLGRQLFEMHSLVQLATKKWLELHSQVNIWKKASLRIMAAAFPSGQHETCLEEDEAMLDQALVATNTAWYLMLVGEYVTAEGIGRSAAVVQEKVLGREHPDTLTSVSQLGSVLLRQGKYDEAEAMHRRALEGNEKVLGRKHPDTLTSVYHLAFLFHRQHHYTAARELYKRAYDGDGNEELKRYQWLGQ</sequence>
<keyword evidence="1" id="KW-0802">TPR repeat</keyword>
<dbReference type="EMBL" id="MU005620">
    <property type="protein sequence ID" value="KAF2677679.1"/>
    <property type="molecule type" value="Genomic_DNA"/>
</dbReference>
<dbReference type="PROSITE" id="PS50005">
    <property type="entry name" value="TPR"/>
    <property type="match status" value="1"/>
</dbReference>
<feature type="repeat" description="TPR" evidence="1">
    <location>
        <begin position="768"/>
        <end position="801"/>
    </location>
</feature>
<evidence type="ECO:0000313" key="2">
    <source>
        <dbReference type="EMBL" id="KAF2677679.1"/>
    </source>
</evidence>
<dbReference type="SUPFAM" id="SSF48452">
    <property type="entry name" value="TPR-like"/>
    <property type="match status" value="1"/>
</dbReference>
<dbReference type="PANTHER" id="PTHR46082:SF6">
    <property type="entry name" value="AAA+ ATPASE DOMAIN-CONTAINING PROTEIN-RELATED"/>
    <property type="match status" value="1"/>
</dbReference>
<accession>A0A6G1IIF1</accession>
<organism evidence="2 3">
    <name type="scientific">Lentithecium fluviatile CBS 122367</name>
    <dbReference type="NCBI Taxonomy" id="1168545"/>
    <lineage>
        <taxon>Eukaryota</taxon>
        <taxon>Fungi</taxon>
        <taxon>Dikarya</taxon>
        <taxon>Ascomycota</taxon>
        <taxon>Pezizomycotina</taxon>
        <taxon>Dothideomycetes</taxon>
        <taxon>Pleosporomycetidae</taxon>
        <taxon>Pleosporales</taxon>
        <taxon>Massarineae</taxon>
        <taxon>Lentitheciaceae</taxon>
        <taxon>Lentithecium</taxon>
    </lineage>
</organism>
<evidence type="ECO:0000256" key="1">
    <source>
        <dbReference type="PROSITE-ProRule" id="PRU00339"/>
    </source>
</evidence>
<dbReference type="InterPro" id="IPR053137">
    <property type="entry name" value="NLR-like"/>
</dbReference>
<gene>
    <name evidence="2" type="ORF">K458DRAFT_395748</name>
</gene>
<dbReference type="InterPro" id="IPR011990">
    <property type="entry name" value="TPR-like_helical_dom_sf"/>
</dbReference>
<dbReference type="SUPFAM" id="SSF52540">
    <property type="entry name" value="P-loop containing nucleoside triphosphate hydrolases"/>
    <property type="match status" value="1"/>
</dbReference>
<dbReference type="PANTHER" id="PTHR46082">
    <property type="entry name" value="ATP/GTP-BINDING PROTEIN-RELATED"/>
    <property type="match status" value="1"/>
</dbReference>
<protein>
    <submittedName>
        <fullName evidence="2">Uncharacterized protein</fullName>
    </submittedName>
</protein>
<reference evidence="2" key="1">
    <citation type="journal article" date="2020" name="Stud. Mycol.">
        <title>101 Dothideomycetes genomes: a test case for predicting lifestyles and emergence of pathogens.</title>
        <authorList>
            <person name="Haridas S."/>
            <person name="Albert R."/>
            <person name="Binder M."/>
            <person name="Bloem J."/>
            <person name="Labutti K."/>
            <person name="Salamov A."/>
            <person name="Andreopoulos B."/>
            <person name="Baker S."/>
            <person name="Barry K."/>
            <person name="Bills G."/>
            <person name="Bluhm B."/>
            <person name="Cannon C."/>
            <person name="Castanera R."/>
            <person name="Culley D."/>
            <person name="Daum C."/>
            <person name="Ezra D."/>
            <person name="Gonzalez J."/>
            <person name="Henrissat B."/>
            <person name="Kuo A."/>
            <person name="Liang C."/>
            <person name="Lipzen A."/>
            <person name="Lutzoni F."/>
            <person name="Magnuson J."/>
            <person name="Mondo S."/>
            <person name="Nolan M."/>
            <person name="Ohm R."/>
            <person name="Pangilinan J."/>
            <person name="Park H.-J."/>
            <person name="Ramirez L."/>
            <person name="Alfaro M."/>
            <person name="Sun H."/>
            <person name="Tritt A."/>
            <person name="Yoshinaga Y."/>
            <person name="Zwiers L.-H."/>
            <person name="Turgeon B."/>
            <person name="Goodwin S."/>
            <person name="Spatafora J."/>
            <person name="Crous P."/>
            <person name="Grigoriev I."/>
        </authorList>
    </citation>
    <scope>NUCLEOTIDE SEQUENCE</scope>
    <source>
        <strain evidence="2">CBS 122367</strain>
    </source>
</reference>
<dbReference type="Gene3D" id="3.40.50.1820">
    <property type="entry name" value="alpha/beta hydrolase"/>
    <property type="match status" value="1"/>
</dbReference>
<proteinExistence type="predicted"/>
<dbReference type="Pfam" id="PF13424">
    <property type="entry name" value="TPR_12"/>
    <property type="match status" value="1"/>
</dbReference>
<dbReference type="OrthoDB" id="1658288at2759"/>
<dbReference type="Gene3D" id="1.25.40.10">
    <property type="entry name" value="Tetratricopeptide repeat domain"/>
    <property type="match status" value="1"/>
</dbReference>
<dbReference type="Proteomes" id="UP000799291">
    <property type="component" value="Unassembled WGS sequence"/>
</dbReference>
<evidence type="ECO:0000313" key="3">
    <source>
        <dbReference type="Proteomes" id="UP000799291"/>
    </source>
</evidence>